<evidence type="ECO:0000256" key="1">
    <source>
        <dbReference type="SAM" id="MobiDB-lite"/>
    </source>
</evidence>
<dbReference type="STRING" id="641025.SAMN05421507_101687"/>
<accession>A0A1H0F986</accession>
<dbReference type="EMBL" id="FNIX01000001">
    <property type="protein sequence ID" value="SDN91160.1"/>
    <property type="molecule type" value="Genomic_DNA"/>
</dbReference>
<sequence length="250" mass="27535">MTSRPLSVPRDWKLIRRYLAPMDLKPVADELYGLPPKEFTAARNAAAKQTDDKDLAKAIADLRKPTVSAWAVNRLVRDAPEGLEEALGLSTAQLTMRELGRKRKELVEALVYRTLELTGPLADDAVTQVRNTLTAAMADPESAAQVRAGHLTKPLEYSGFGFALPVPEPPSDDGEDALARKRRERQEKKRAEAQQALDEAEQALGEAQADQLAAQRAFDRAAERLEDAKRITAAAEKTRKAAERKLSDLS</sequence>
<feature type="region of interest" description="Disordered" evidence="1">
    <location>
        <begin position="166"/>
        <end position="197"/>
    </location>
</feature>
<dbReference type="Proteomes" id="UP000199691">
    <property type="component" value="Unassembled WGS sequence"/>
</dbReference>
<name>A0A1H0F986_9PSEU</name>
<protein>
    <submittedName>
        <fullName evidence="2">Uncharacterized protein</fullName>
    </submittedName>
</protein>
<evidence type="ECO:0000313" key="2">
    <source>
        <dbReference type="EMBL" id="SDN91160.1"/>
    </source>
</evidence>
<gene>
    <name evidence="2" type="ORF">SAMN05421507_101687</name>
</gene>
<organism evidence="2 3">
    <name type="scientific">Lentzea jiangxiensis</name>
    <dbReference type="NCBI Taxonomy" id="641025"/>
    <lineage>
        <taxon>Bacteria</taxon>
        <taxon>Bacillati</taxon>
        <taxon>Actinomycetota</taxon>
        <taxon>Actinomycetes</taxon>
        <taxon>Pseudonocardiales</taxon>
        <taxon>Pseudonocardiaceae</taxon>
        <taxon>Lentzea</taxon>
    </lineage>
</organism>
<dbReference type="AlphaFoldDB" id="A0A1H0F986"/>
<reference evidence="3" key="1">
    <citation type="submission" date="2016-10" db="EMBL/GenBank/DDBJ databases">
        <authorList>
            <person name="Varghese N."/>
            <person name="Submissions S."/>
        </authorList>
    </citation>
    <scope>NUCLEOTIDE SEQUENCE [LARGE SCALE GENOMIC DNA]</scope>
    <source>
        <strain evidence="3">CGMCC 4.6609</strain>
    </source>
</reference>
<keyword evidence="3" id="KW-1185">Reference proteome</keyword>
<evidence type="ECO:0000313" key="3">
    <source>
        <dbReference type="Proteomes" id="UP000199691"/>
    </source>
</evidence>
<proteinExistence type="predicted"/>